<dbReference type="SUPFAM" id="SSF54695">
    <property type="entry name" value="POZ domain"/>
    <property type="match status" value="1"/>
</dbReference>
<reference evidence="2" key="1">
    <citation type="submission" date="2022-03" db="EMBL/GenBank/DDBJ databases">
        <authorList>
            <person name="Martin C."/>
        </authorList>
    </citation>
    <scope>NUCLEOTIDE SEQUENCE</scope>
</reference>
<feature type="region of interest" description="Disordered" evidence="1">
    <location>
        <begin position="437"/>
        <end position="500"/>
    </location>
</feature>
<dbReference type="Proteomes" id="UP000749559">
    <property type="component" value="Unassembled WGS sequence"/>
</dbReference>
<proteinExistence type="predicted"/>
<protein>
    <submittedName>
        <fullName evidence="2">Uncharacterized protein</fullName>
    </submittedName>
</protein>
<feature type="compositionally biased region" description="Basic and acidic residues" evidence="1">
    <location>
        <begin position="19"/>
        <end position="45"/>
    </location>
</feature>
<evidence type="ECO:0000313" key="2">
    <source>
        <dbReference type="EMBL" id="CAH1801899.1"/>
    </source>
</evidence>
<comment type="caution">
    <text evidence="2">The sequence shown here is derived from an EMBL/GenBank/DDBJ whole genome shotgun (WGS) entry which is preliminary data.</text>
</comment>
<dbReference type="Pfam" id="PF26017">
    <property type="entry name" value="BACK_BTBD8"/>
    <property type="match status" value="1"/>
</dbReference>
<dbReference type="InterPro" id="IPR011333">
    <property type="entry name" value="SKP1/BTB/POZ_sf"/>
</dbReference>
<dbReference type="OrthoDB" id="409642at2759"/>
<dbReference type="AlphaFoldDB" id="A0A8J1TMM3"/>
<sequence>TQGHSETPGQSETQGQSETEGHSETQGHSERHKHTEKDGYSDTNKETVNCKNVNSCDSDPANGKITLVGDKAYSTLGRDLVALYRSGRYTDVSLVAGDEEFRVHRCILSCRSEYFSMMLSGNWNEAEKQTISLMGVTPAALDQALIYLYGGTIDVSPNCPLTDVVILADMYAIHGLKETVEFCMIRDFCHFFPETPCQGCIVGVPKVLPLARIYCLDGIATPAVAWITTHYVRVWPNKAFSQLPQEIREESCNRLIESISRNSIVGLINDLSTIEGRLPFIRWADIVRQHIDVLKSKTEVFLRNNIDSVASSFFCLTDNHTSWMIAWIDSHFSAALNAMPREKMCQTYAAFRSIKEHCKCLYGNLSPRGEAQLIFASQELTDLAEKLHAKCRTVLIANAAYLVDSEHWDLLSKKEQKDIKEAALYVCVTGARPKTAQRPVLSSMARKTKPKPTAKNTAPQTREVKSRKQVSKVSSTNRTKPTNKHEPNNNITNKAQPVVADQEPICNDIEDNTDEQLQDQNEFVIPNVELETLAEPCLFICDLIPIYTVITS</sequence>
<keyword evidence="3" id="KW-1185">Reference proteome</keyword>
<accession>A0A8J1TMM3</accession>
<dbReference type="Gene3D" id="3.30.710.10">
    <property type="entry name" value="Potassium Channel Kv1.1, Chain A"/>
    <property type="match status" value="1"/>
</dbReference>
<dbReference type="SMART" id="SM00225">
    <property type="entry name" value="BTB"/>
    <property type="match status" value="1"/>
</dbReference>
<name>A0A8J1TMM3_OWEFU</name>
<organism evidence="2 3">
    <name type="scientific">Owenia fusiformis</name>
    <name type="common">Polychaete worm</name>
    <dbReference type="NCBI Taxonomy" id="6347"/>
    <lineage>
        <taxon>Eukaryota</taxon>
        <taxon>Metazoa</taxon>
        <taxon>Spiralia</taxon>
        <taxon>Lophotrochozoa</taxon>
        <taxon>Annelida</taxon>
        <taxon>Polychaeta</taxon>
        <taxon>Sedentaria</taxon>
        <taxon>Canalipalpata</taxon>
        <taxon>Sabellida</taxon>
        <taxon>Oweniida</taxon>
        <taxon>Oweniidae</taxon>
        <taxon>Owenia</taxon>
    </lineage>
</organism>
<dbReference type="Pfam" id="PF00651">
    <property type="entry name" value="BTB"/>
    <property type="match status" value="1"/>
</dbReference>
<evidence type="ECO:0000256" key="1">
    <source>
        <dbReference type="SAM" id="MobiDB-lite"/>
    </source>
</evidence>
<dbReference type="PANTHER" id="PTHR22427:SF7">
    <property type="entry name" value="GH15728P"/>
    <property type="match status" value="1"/>
</dbReference>
<dbReference type="CDD" id="cd18286">
    <property type="entry name" value="BTB2_POZ_BTBD8"/>
    <property type="match status" value="1"/>
</dbReference>
<gene>
    <name evidence="2" type="ORF">OFUS_LOCUS25633</name>
</gene>
<feature type="non-terminal residue" evidence="2">
    <location>
        <position position="552"/>
    </location>
</feature>
<dbReference type="PANTHER" id="PTHR22427">
    <property type="entry name" value="GH15728P"/>
    <property type="match status" value="1"/>
</dbReference>
<dbReference type="InterPro" id="IPR000210">
    <property type="entry name" value="BTB/POZ_dom"/>
</dbReference>
<evidence type="ECO:0000313" key="3">
    <source>
        <dbReference type="Proteomes" id="UP000749559"/>
    </source>
</evidence>
<feature type="compositionally biased region" description="Polar residues" evidence="1">
    <location>
        <begin position="1"/>
        <end position="18"/>
    </location>
</feature>
<dbReference type="EMBL" id="CAIIXF020000012">
    <property type="protein sequence ID" value="CAH1801899.1"/>
    <property type="molecule type" value="Genomic_DNA"/>
</dbReference>
<feature type="region of interest" description="Disordered" evidence="1">
    <location>
        <begin position="1"/>
        <end position="46"/>
    </location>
</feature>
<dbReference type="InterPro" id="IPR043225">
    <property type="entry name" value="BACK_BTBD8"/>
</dbReference>
<dbReference type="PROSITE" id="PS50097">
    <property type="entry name" value="BTB"/>
    <property type="match status" value="1"/>
</dbReference>